<protein>
    <submittedName>
        <fullName evidence="1">Uncharacterized protein</fullName>
    </submittedName>
</protein>
<organism evidence="1">
    <name type="scientific">bioreactor metagenome</name>
    <dbReference type="NCBI Taxonomy" id="1076179"/>
    <lineage>
        <taxon>unclassified sequences</taxon>
        <taxon>metagenomes</taxon>
        <taxon>ecological metagenomes</taxon>
    </lineage>
</organism>
<comment type="caution">
    <text evidence="1">The sequence shown here is derived from an EMBL/GenBank/DDBJ whole genome shotgun (WGS) entry which is preliminary data.</text>
</comment>
<dbReference type="AlphaFoldDB" id="A0A644XCZ0"/>
<gene>
    <name evidence="1" type="ORF">SDC9_60425</name>
</gene>
<name>A0A644XCZ0_9ZZZZ</name>
<proteinExistence type="predicted"/>
<reference evidence="1" key="1">
    <citation type="submission" date="2019-08" db="EMBL/GenBank/DDBJ databases">
        <authorList>
            <person name="Kucharzyk K."/>
            <person name="Murdoch R.W."/>
            <person name="Higgins S."/>
            <person name="Loffler F."/>
        </authorList>
    </citation>
    <scope>NUCLEOTIDE SEQUENCE</scope>
</reference>
<evidence type="ECO:0000313" key="1">
    <source>
        <dbReference type="EMBL" id="MPM14065.1"/>
    </source>
</evidence>
<dbReference type="EMBL" id="VSSQ01002219">
    <property type="protein sequence ID" value="MPM14065.1"/>
    <property type="molecule type" value="Genomic_DNA"/>
</dbReference>
<sequence>MSLWDNKGVPHKGWHCVGMIDLGEDAEDMDFETRKAELYEQCQMCKQEGIRYVHIMEHPSYSGQLRVGCICAENMENDYVAPRGRENDLINRHNRKMNFLKREWQPRTNGNLVLKYKGSYITIMRSKFGQSEYGVAFAGKYIWNYQGKKIRDIRTAKLAAFDIFDQ</sequence>
<accession>A0A644XCZ0</accession>